<name>A0AAU8CII6_9HYPH</name>
<organism evidence="1">
    <name type="scientific">Mesorhizobium sp. WSM2240</name>
    <dbReference type="NCBI Taxonomy" id="3228851"/>
    <lineage>
        <taxon>Bacteria</taxon>
        <taxon>Pseudomonadati</taxon>
        <taxon>Pseudomonadota</taxon>
        <taxon>Alphaproteobacteria</taxon>
        <taxon>Hyphomicrobiales</taxon>
        <taxon>Phyllobacteriaceae</taxon>
        <taxon>Mesorhizobium</taxon>
    </lineage>
</organism>
<dbReference type="AlphaFoldDB" id="A0AAU8CII6"/>
<reference evidence="1" key="1">
    <citation type="submission" date="2024-06" db="EMBL/GenBank/DDBJ databases">
        <title>Mesorhizobium karijinii sp. nov., a symbiont of the iconic Swainsona formosa from arid Australia.</title>
        <authorList>
            <person name="Hill Y.J."/>
            <person name="Watkin E.L.J."/>
            <person name="O'Hara G.W."/>
            <person name="Terpolilli J."/>
            <person name="Tye M.L."/>
            <person name="Kohlmeier M.G."/>
        </authorList>
    </citation>
    <scope>NUCLEOTIDE SEQUENCE</scope>
    <source>
        <strain evidence="1">WSM2240</strain>
    </source>
</reference>
<evidence type="ECO:0000313" key="1">
    <source>
        <dbReference type="EMBL" id="XCG46645.1"/>
    </source>
</evidence>
<accession>A0AAU8CII6</accession>
<sequence>MMFETEVKVLRTLAGDDQLDGWGAAVSAALGYLQGSGFATRGSDPQLTDKGKAKLKELGYATPQG</sequence>
<gene>
    <name evidence="1" type="ORF">ABVK50_15100</name>
</gene>
<proteinExistence type="predicted"/>
<evidence type="ECO:0008006" key="2">
    <source>
        <dbReference type="Google" id="ProtNLM"/>
    </source>
</evidence>
<dbReference type="EMBL" id="CP159253">
    <property type="protein sequence ID" value="XCG46645.1"/>
    <property type="molecule type" value="Genomic_DNA"/>
</dbReference>
<protein>
    <recommendedName>
        <fullName evidence="2">Transcriptional regulator</fullName>
    </recommendedName>
</protein>